<dbReference type="GO" id="GO:0005524">
    <property type="term" value="F:ATP binding"/>
    <property type="evidence" value="ECO:0007669"/>
    <property type="project" value="UniProtKB-UniRule"/>
</dbReference>
<dbReference type="InterPro" id="IPR016030">
    <property type="entry name" value="CblAdoTrfase-like"/>
</dbReference>
<evidence type="ECO:0000256" key="7">
    <source>
        <dbReference type="ARBA" id="ARBA00022679"/>
    </source>
</evidence>
<evidence type="ECO:0000313" key="18">
    <source>
        <dbReference type="Proteomes" id="UP000287605"/>
    </source>
</evidence>
<dbReference type="Proteomes" id="UP000287605">
    <property type="component" value="Unassembled WGS sequence"/>
</dbReference>
<evidence type="ECO:0000256" key="3">
    <source>
        <dbReference type="ARBA" id="ARBA00011233"/>
    </source>
</evidence>
<keyword evidence="7 15" id="KW-0808">Transferase</keyword>
<comment type="similarity">
    <text evidence="2 15">Belongs to the Cob(I)alamin adenosyltransferase family.</text>
</comment>
<dbReference type="GO" id="GO:0009236">
    <property type="term" value="P:cobalamin biosynthetic process"/>
    <property type="evidence" value="ECO:0007669"/>
    <property type="project" value="UniProtKB-UniRule"/>
</dbReference>
<evidence type="ECO:0000256" key="5">
    <source>
        <dbReference type="ARBA" id="ARBA00020963"/>
    </source>
</evidence>
<comment type="catalytic activity">
    <reaction evidence="13 15">
        <text>2 cob(II)yrinate a,c diamide + reduced [electron-transfer flavoprotein] + 2 ATP = 2 adenosylcob(III)yrinate a,c-diamide + 2 triphosphate + oxidized [electron-transfer flavoprotein] + 3 H(+)</text>
        <dbReference type="Rhea" id="RHEA:11528"/>
        <dbReference type="Rhea" id="RHEA-COMP:10685"/>
        <dbReference type="Rhea" id="RHEA-COMP:10686"/>
        <dbReference type="ChEBI" id="CHEBI:15378"/>
        <dbReference type="ChEBI" id="CHEBI:18036"/>
        <dbReference type="ChEBI" id="CHEBI:30616"/>
        <dbReference type="ChEBI" id="CHEBI:57692"/>
        <dbReference type="ChEBI" id="CHEBI:58307"/>
        <dbReference type="ChEBI" id="CHEBI:58503"/>
        <dbReference type="ChEBI" id="CHEBI:58537"/>
        <dbReference type="EC" id="2.5.1.17"/>
    </reaction>
</comment>
<proteinExistence type="inferred from homology"/>
<comment type="subunit">
    <text evidence="3">Homotrimer.</text>
</comment>
<dbReference type="PANTHER" id="PTHR12213:SF0">
    <property type="entry name" value="CORRINOID ADENOSYLTRANSFERASE MMAB"/>
    <property type="match status" value="1"/>
</dbReference>
<dbReference type="InterPro" id="IPR036451">
    <property type="entry name" value="CblAdoTrfase-like_sf"/>
</dbReference>
<feature type="domain" description="Cobalamin adenosyltransferase-like" evidence="16">
    <location>
        <begin position="3"/>
        <end position="167"/>
    </location>
</feature>
<evidence type="ECO:0000256" key="8">
    <source>
        <dbReference type="ARBA" id="ARBA00022741"/>
    </source>
</evidence>
<dbReference type="OrthoDB" id="9778896at2"/>
<evidence type="ECO:0000256" key="9">
    <source>
        <dbReference type="ARBA" id="ARBA00022840"/>
    </source>
</evidence>
<dbReference type="FunFam" id="1.20.1200.10:FF:000001">
    <property type="entry name" value="Cob(I)yrinic acid a,c-diamide adenosyltransferase"/>
    <property type="match status" value="1"/>
</dbReference>
<protein>
    <recommendedName>
        <fullName evidence="5 15">Corrinoid adenosyltransferase</fullName>
        <ecNumber evidence="4 15">2.5.1.17</ecNumber>
    </recommendedName>
    <alternativeName>
        <fullName evidence="10 15">Cob(II)alamin adenosyltransferase</fullName>
    </alternativeName>
    <alternativeName>
        <fullName evidence="12 15">Cob(II)yrinic acid a,c-diamide adenosyltransferase</fullName>
    </alternativeName>
    <alternativeName>
        <fullName evidence="11 15">Cobinamide/cobalamin adenosyltransferase</fullName>
    </alternativeName>
</protein>
<evidence type="ECO:0000256" key="4">
    <source>
        <dbReference type="ARBA" id="ARBA00012454"/>
    </source>
</evidence>
<dbReference type="EMBL" id="NGKA01000001">
    <property type="protein sequence ID" value="RSU15610.1"/>
    <property type="molecule type" value="Genomic_DNA"/>
</dbReference>
<evidence type="ECO:0000256" key="6">
    <source>
        <dbReference type="ARBA" id="ARBA00022573"/>
    </source>
</evidence>
<keyword evidence="8 15" id="KW-0547">Nucleotide-binding</keyword>
<accession>A0A430B5N2</accession>
<keyword evidence="6 15" id="KW-0169">Cobalamin biosynthesis</keyword>
<dbReference type="Gene3D" id="1.20.1200.10">
    <property type="entry name" value="Cobalamin adenosyltransferase-like"/>
    <property type="match status" value="1"/>
</dbReference>
<evidence type="ECO:0000256" key="11">
    <source>
        <dbReference type="ARBA" id="ARBA00033334"/>
    </source>
</evidence>
<dbReference type="RefSeq" id="WP_126806190.1">
    <property type="nucleotide sequence ID" value="NZ_NGKA01000001.1"/>
</dbReference>
<dbReference type="PANTHER" id="PTHR12213">
    <property type="entry name" value="CORRINOID ADENOSYLTRANSFERASE"/>
    <property type="match status" value="1"/>
</dbReference>
<dbReference type="UniPathway" id="UPA00148">
    <property type="reaction ID" value="UER00233"/>
</dbReference>
<sequence length="187" mass="21332">MKLYTKGGDKGKTSIIGGKRVSKNNPRVRAYGTVDEANSFIGLVISSMSKEEMPELYEELSVIQQYLFDAGTDLATPAVAEKYRISKECVEWLEGRIDVYAGKVPPIEKFIIPGGHKISSQIHICRTIIRRAERETVDILSEEKINEQALKFLNRLSDFLFVAARYVNHFYGEQDIFYERSGKVFRN</sequence>
<comment type="caution">
    <text evidence="17">The sequence shown here is derived from an EMBL/GenBank/DDBJ whole genome shotgun (WGS) entry which is preliminary data.</text>
</comment>
<evidence type="ECO:0000259" key="16">
    <source>
        <dbReference type="Pfam" id="PF01923"/>
    </source>
</evidence>
<keyword evidence="9 15" id="KW-0067">ATP-binding</keyword>
<dbReference type="Pfam" id="PF01923">
    <property type="entry name" value="Cob_adeno_trans"/>
    <property type="match status" value="1"/>
</dbReference>
<evidence type="ECO:0000256" key="10">
    <source>
        <dbReference type="ARBA" id="ARBA00031529"/>
    </source>
</evidence>
<organism evidence="17 18">
    <name type="scientific">Vagococcus elongatus</name>
    <dbReference type="NCBI Taxonomy" id="180344"/>
    <lineage>
        <taxon>Bacteria</taxon>
        <taxon>Bacillati</taxon>
        <taxon>Bacillota</taxon>
        <taxon>Bacilli</taxon>
        <taxon>Lactobacillales</taxon>
        <taxon>Enterococcaceae</taxon>
        <taxon>Vagococcus</taxon>
    </lineage>
</organism>
<evidence type="ECO:0000256" key="15">
    <source>
        <dbReference type="RuleBase" id="RU366026"/>
    </source>
</evidence>
<comment type="catalytic activity">
    <reaction evidence="14 15">
        <text>2 cob(II)alamin + reduced [electron-transfer flavoprotein] + 2 ATP = 2 adenosylcob(III)alamin + 2 triphosphate + oxidized [electron-transfer flavoprotein] + 3 H(+)</text>
        <dbReference type="Rhea" id="RHEA:28671"/>
        <dbReference type="Rhea" id="RHEA-COMP:10685"/>
        <dbReference type="Rhea" id="RHEA-COMP:10686"/>
        <dbReference type="ChEBI" id="CHEBI:15378"/>
        <dbReference type="ChEBI" id="CHEBI:16304"/>
        <dbReference type="ChEBI" id="CHEBI:18036"/>
        <dbReference type="ChEBI" id="CHEBI:18408"/>
        <dbReference type="ChEBI" id="CHEBI:30616"/>
        <dbReference type="ChEBI" id="CHEBI:57692"/>
        <dbReference type="ChEBI" id="CHEBI:58307"/>
        <dbReference type="EC" id="2.5.1.17"/>
    </reaction>
</comment>
<comment type="pathway">
    <text evidence="1 15">Cofactor biosynthesis; adenosylcobalamin biosynthesis; adenosylcobalamin from cob(II)yrinate a,c-diamide: step 2/7.</text>
</comment>
<evidence type="ECO:0000256" key="12">
    <source>
        <dbReference type="ARBA" id="ARBA00033354"/>
    </source>
</evidence>
<evidence type="ECO:0000256" key="2">
    <source>
        <dbReference type="ARBA" id="ARBA00007487"/>
    </source>
</evidence>
<evidence type="ECO:0000313" key="17">
    <source>
        <dbReference type="EMBL" id="RSU15610.1"/>
    </source>
</evidence>
<evidence type="ECO:0000256" key="13">
    <source>
        <dbReference type="ARBA" id="ARBA00048555"/>
    </source>
</evidence>
<gene>
    <name evidence="17" type="ORF">CBF29_00610</name>
</gene>
<dbReference type="InterPro" id="IPR029499">
    <property type="entry name" value="PduO-typ"/>
</dbReference>
<dbReference type="GO" id="GO:0008817">
    <property type="term" value="F:corrinoid adenosyltransferase activity"/>
    <property type="evidence" value="ECO:0007669"/>
    <property type="project" value="UniProtKB-UniRule"/>
</dbReference>
<dbReference type="AlphaFoldDB" id="A0A430B5N2"/>
<keyword evidence="18" id="KW-1185">Reference proteome</keyword>
<dbReference type="EC" id="2.5.1.17" evidence="4 15"/>
<evidence type="ECO:0000256" key="1">
    <source>
        <dbReference type="ARBA" id="ARBA00005121"/>
    </source>
</evidence>
<evidence type="ECO:0000256" key="14">
    <source>
        <dbReference type="ARBA" id="ARBA00048692"/>
    </source>
</evidence>
<dbReference type="NCBIfam" id="TIGR00636">
    <property type="entry name" value="PduO_Nterm"/>
    <property type="match status" value="1"/>
</dbReference>
<dbReference type="SUPFAM" id="SSF89028">
    <property type="entry name" value="Cobalamin adenosyltransferase-like"/>
    <property type="match status" value="1"/>
</dbReference>
<reference evidence="17 18" key="1">
    <citation type="submission" date="2017-05" db="EMBL/GenBank/DDBJ databases">
        <title>Vagococcus spp. assemblies.</title>
        <authorList>
            <person name="Gulvik C.A."/>
        </authorList>
    </citation>
    <scope>NUCLEOTIDE SEQUENCE [LARGE SCALE GENOMIC DNA]</scope>
    <source>
        <strain evidence="17 18">CCUG 51432</strain>
    </source>
</reference>
<name>A0A430B5N2_9ENTE</name>